<keyword evidence="2" id="KW-1185">Reference proteome</keyword>
<evidence type="ECO:0000313" key="1">
    <source>
        <dbReference type="EMBL" id="SFB75477.1"/>
    </source>
</evidence>
<dbReference type="RefSeq" id="WP_092318538.1">
    <property type="nucleotide sequence ID" value="NZ_FOKY01000002.1"/>
</dbReference>
<organism evidence="1 2">
    <name type="scientific">Brevinema andersonii</name>
    <dbReference type="NCBI Taxonomy" id="34097"/>
    <lineage>
        <taxon>Bacteria</taxon>
        <taxon>Pseudomonadati</taxon>
        <taxon>Spirochaetota</taxon>
        <taxon>Spirochaetia</taxon>
        <taxon>Brevinematales</taxon>
        <taxon>Brevinemataceae</taxon>
        <taxon>Brevinema</taxon>
    </lineage>
</organism>
<protein>
    <submittedName>
        <fullName evidence="1">Uncharacterized protein</fullName>
    </submittedName>
</protein>
<proteinExistence type="predicted"/>
<dbReference type="AlphaFoldDB" id="A0A1I1DKT7"/>
<dbReference type="Proteomes" id="UP000240042">
    <property type="component" value="Unassembled WGS sequence"/>
</dbReference>
<evidence type="ECO:0000313" key="2">
    <source>
        <dbReference type="Proteomes" id="UP000240042"/>
    </source>
</evidence>
<sequence length="165" mass="19769">MKTKTIIRVKKYKIPKIQRFYPKLPKFSIISPQILQKQYYQYHKNITANQFYIDKILTNNISSIIPTVSRKKILLQNTVKHYSPSSMTKKGWFFRFSQQKNISFPINNSFHLKQIQKNLYPQNILNSLGNVIKKIWNFLLKKKYFQKLKNKIILSAKLLTFIKLL</sequence>
<dbReference type="EMBL" id="FOKY01000002">
    <property type="protein sequence ID" value="SFB75477.1"/>
    <property type="molecule type" value="Genomic_DNA"/>
</dbReference>
<accession>A0A1I1DKT7</accession>
<dbReference type="STRING" id="34097.SAMN02745150_00631"/>
<reference evidence="2" key="1">
    <citation type="submission" date="2016-10" db="EMBL/GenBank/DDBJ databases">
        <authorList>
            <person name="Varghese N."/>
            <person name="Submissions S."/>
        </authorList>
    </citation>
    <scope>NUCLEOTIDE SEQUENCE [LARGE SCALE GENOMIC DNA]</scope>
    <source>
        <strain evidence="2">ATCC 43811</strain>
    </source>
</reference>
<name>A0A1I1DKT7_BREAD</name>
<gene>
    <name evidence="1" type="ORF">SAMN02745150_00631</name>
</gene>